<organism evidence="1 2">
    <name type="scientific">Penicillium concentricum</name>
    <dbReference type="NCBI Taxonomy" id="293559"/>
    <lineage>
        <taxon>Eukaryota</taxon>
        <taxon>Fungi</taxon>
        <taxon>Dikarya</taxon>
        <taxon>Ascomycota</taxon>
        <taxon>Pezizomycotina</taxon>
        <taxon>Eurotiomycetes</taxon>
        <taxon>Eurotiomycetidae</taxon>
        <taxon>Eurotiales</taxon>
        <taxon>Aspergillaceae</taxon>
        <taxon>Penicillium</taxon>
    </lineage>
</organism>
<dbReference type="GeneID" id="81457990"/>
<reference evidence="1" key="2">
    <citation type="journal article" date="2023" name="IMA Fungus">
        <title>Comparative genomic study of the Penicillium genus elucidates a diverse pangenome and 15 lateral gene transfer events.</title>
        <authorList>
            <person name="Petersen C."/>
            <person name="Sorensen T."/>
            <person name="Nielsen M.R."/>
            <person name="Sondergaard T.E."/>
            <person name="Sorensen J.L."/>
            <person name="Fitzpatrick D.A."/>
            <person name="Frisvad J.C."/>
            <person name="Nielsen K.L."/>
        </authorList>
    </citation>
    <scope>NUCLEOTIDE SEQUENCE</scope>
    <source>
        <strain evidence="1">IBT 3081</strain>
    </source>
</reference>
<reference evidence="1" key="1">
    <citation type="submission" date="2022-12" db="EMBL/GenBank/DDBJ databases">
        <authorList>
            <person name="Petersen C."/>
        </authorList>
    </citation>
    <scope>NUCLEOTIDE SEQUENCE</scope>
    <source>
        <strain evidence="1">IBT 3081</strain>
    </source>
</reference>
<protein>
    <submittedName>
        <fullName evidence="1">Uncharacterized protein</fullName>
    </submittedName>
</protein>
<dbReference type="OrthoDB" id="8300194at2759"/>
<dbReference type="Proteomes" id="UP001147752">
    <property type="component" value="Unassembled WGS sequence"/>
</dbReference>
<dbReference type="RefSeq" id="XP_056582942.1">
    <property type="nucleotide sequence ID" value="XM_056718807.1"/>
</dbReference>
<evidence type="ECO:0000313" key="1">
    <source>
        <dbReference type="EMBL" id="KAJ5383166.1"/>
    </source>
</evidence>
<name>A0A9W9SRH7_9EURO</name>
<dbReference type="AlphaFoldDB" id="A0A9W9SRH7"/>
<keyword evidence="2" id="KW-1185">Reference proteome</keyword>
<dbReference type="EMBL" id="JAPZBT010000001">
    <property type="protein sequence ID" value="KAJ5383166.1"/>
    <property type="molecule type" value="Genomic_DNA"/>
</dbReference>
<evidence type="ECO:0000313" key="2">
    <source>
        <dbReference type="Proteomes" id="UP001147752"/>
    </source>
</evidence>
<comment type="caution">
    <text evidence="1">The sequence shown here is derived from an EMBL/GenBank/DDBJ whole genome shotgun (WGS) entry which is preliminary data.</text>
</comment>
<gene>
    <name evidence="1" type="ORF">N7517_001077</name>
</gene>
<sequence>MIEEIGFILMEKIPGNQLGKIWSKLSRMLKEPLVQELRDYVQQWRQIKGPFFGTVDNGPCQEIIFQHPWHNKFYE</sequence>
<proteinExistence type="predicted"/>
<accession>A0A9W9SRH7</accession>